<feature type="non-terminal residue" evidence="2">
    <location>
        <position position="179"/>
    </location>
</feature>
<proteinExistence type="predicted"/>
<evidence type="ECO:0000313" key="3">
    <source>
        <dbReference type="Proteomes" id="UP000187412"/>
    </source>
</evidence>
<comment type="caution">
    <text evidence="2">The sequence shown here is derived from an EMBL/GenBank/DDBJ whole genome shotgun (WGS) entry which is preliminary data.</text>
</comment>
<dbReference type="Proteomes" id="UP000187412">
    <property type="component" value="Unassembled WGS sequence"/>
</dbReference>
<evidence type="ECO:0008006" key="4">
    <source>
        <dbReference type="Google" id="ProtNLM"/>
    </source>
</evidence>
<gene>
    <name evidence="2" type="ORF">BSK56_33730</name>
</gene>
<organism evidence="2 3">
    <name type="scientific">Paenibacillus borealis</name>
    <dbReference type="NCBI Taxonomy" id="160799"/>
    <lineage>
        <taxon>Bacteria</taxon>
        <taxon>Bacillati</taxon>
        <taxon>Bacillota</taxon>
        <taxon>Bacilli</taxon>
        <taxon>Bacillales</taxon>
        <taxon>Paenibacillaceae</taxon>
        <taxon>Paenibacillus</taxon>
    </lineage>
</organism>
<dbReference type="InterPro" id="IPR047650">
    <property type="entry name" value="Transpos_IS110"/>
</dbReference>
<evidence type="ECO:0000256" key="1">
    <source>
        <dbReference type="SAM" id="Coils"/>
    </source>
</evidence>
<accession>A0ABX3GSL7</accession>
<evidence type="ECO:0000313" key="2">
    <source>
        <dbReference type="EMBL" id="OMD34051.1"/>
    </source>
</evidence>
<sequence length="179" mass="20404">KDALVIADMVKNGYYSDVYLHAESYRALRQLVTTRDYISKQVSSVVNQMYRWTDMYFPEFQQVFKDITSKTALATLAEFAHPSDLRSLSVQDVISGWKKRLKRAGSRMAAAALIHAAQRTVGLPDLVEEAKLSMSILLQQLQLYNDQLDQLKEKINRILQNIPTAKILRSIKGINDITL</sequence>
<feature type="coiled-coil region" evidence="1">
    <location>
        <begin position="127"/>
        <end position="161"/>
    </location>
</feature>
<dbReference type="PANTHER" id="PTHR33055">
    <property type="entry name" value="TRANSPOSASE FOR INSERTION SEQUENCE ELEMENT IS1111A"/>
    <property type="match status" value="1"/>
</dbReference>
<reference evidence="2 3" key="1">
    <citation type="submission" date="2016-10" db="EMBL/GenBank/DDBJ databases">
        <title>Paenibacillus species isolates.</title>
        <authorList>
            <person name="Beno S.M."/>
        </authorList>
    </citation>
    <scope>NUCLEOTIDE SEQUENCE [LARGE SCALE GENOMIC DNA]</scope>
    <source>
        <strain evidence="2 3">FSL H7-0744</strain>
    </source>
</reference>
<dbReference type="EMBL" id="MPTB01000147">
    <property type="protein sequence ID" value="OMD34051.1"/>
    <property type="molecule type" value="Genomic_DNA"/>
</dbReference>
<feature type="non-terminal residue" evidence="2">
    <location>
        <position position="1"/>
    </location>
</feature>
<protein>
    <recommendedName>
        <fullName evidence="4">Transposase</fullName>
    </recommendedName>
</protein>
<keyword evidence="1" id="KW-0175">Coiled coil</keyword>
<keyword evidence="3" id="KW-1185">Reference proteome</keyword>
<dbReference type="PANTHER" id="PTHR33055:SF15">
    <property type="entry name" value="TRANSPOSASE-RELATED"/>
    <property type="match status" value="1"/>
</dbReference>
<name>A0ABX3GSL7_PAEBO</name>